<dbReference type="InterPro" id="IPR046335">
    <property type="entry name" value="LacI/GalR-like_sensor"/>
</dbReference>
<evidence type="ECO:0000256" key="2">
    <source>
        <dbReference type="ARBA" id="ARBA00023125"/>
    </source>
</evidence>
<dbReference type="Proteomes" id="UP000198976">
    <property type="component" value="Chromosome I"/>
</dbReference>
<dbReference type="InterPro" id="IPR028082">
    <property type="entry name" value="Peripla_BP_I"/>
</dbReference>
<dbReference type="Gene3D" id="3.40.50.2300">
    <property type="match status" value="2"/>
</dbReference>
<dbReference type="PANTHER" id="PTHR30146">
    <property type="entry name" value="LACI-RELATED TRANSCRIPTIONAL REPRESSOR"/>
    <property type="match status" value="1"/>
</dbReference>
<evidence type="ECO:0000313" key="6">
    <source>
        <dbReference type="Proteomes" id="UP000198976"/>
    </source>
</evidence>
<accession>A0ABY0VBQ0</accession>
<dbReference type="Gene3D" id="1.10.260.40">
    <property type="entry name" value="lambda repressor-like DNA-binding domains"/>
    <property type="match status" value="1"/>
</dbReference>
<dbReference type="CDD" id="cd01392">
    <property type="entry name" value="HTH_LacI"/>
    <property type="match status" value="1"/>
</dbReference>
<evidence type="ECO:0000313" key="5">
    <source>
        <dbReference type="EMBL" id="SDU06589.1"/>
    </source>
</evidence>
<name>A0ABY0VBQ0_9ACTO</name>
<keyword evidence="3" id="KW-0804">Transcription</keyword>
<feature type="domain" description="HTH lacI-type" evidence="4">
    <location>
        <begin position="19"/>
        <end position="73"/>
    </location>
</feature>
<proteinExistence type="predicted"/>
<dbReference type="PROSITE" id="PS00356">
    <property type="entry name" value="HTH_LACI_1"/>
    <property type="match status" value="1"/>
</dbReference>
<evidence type="ECO:0000256" key="3">
    <source>
        <dbReference type="ARBA" id="ARBA00023163"/>
    </source>
</evidence>
<dbReference type="RefSeq" id="WP_257590320.1">
    <property type="nucleotide sequence ID" value="NZ_LT629792.1"/>
</dbReference>
<dbReference type="EMBL" id="LT629792">
    <property type="protein sequence ID" value="SDU06589.1"/>
    <property type="molecule type" value="Genomic_DNA"/>
</dbReference>
<protein>
    <submittedName>
        <fullName evidence="5">DNA-binding transcriptional regulator, LacI/PurR family</fullName>
    </submittedName>
</protein>
<organism evidence="5 6">
    <name type="scientific">Schaalia radingae</name>
    <dbReference type="NCBI Taxonomy" id="131110"/>
    <lineage>
        <taxon>Bacteria</taxon>
        <taxon>Bacillati</taxon>
        <taxon>Actinomycetota</taxon>
        <taxon>Actinomycetes</taxon>
        <taxon>Actinomycetales</taxon>
        <taxon>Actinomycetaceae</taxon>
        <taxon>Schaalia</taxon>
    </lineage>
</organism>
<dbReference type="PROSITE" id="PS50932">
    <property type="entry name" value="HTH_LACI_2"/>
    <property type="match status" value="1"/>
</dbReference>
<keyword evidence="2 5" id="KW-0238">DNA-binding</keyword>
<gene>
    <name evidence="5" type="ORF">SAMN04489714_1955</name>
</gene>
<dbReference type="InterPro" id="IPR000843">
    <property type="entry name" value="HTH_LacI"/>
</dbReference>
<keyword evidence="1" id="KW-0805">Transcription regulation</keyword>
<dbReference type="GO" id="GO:0003677">
    <property type="term" value="F:DNA binding"/>
    <property type="evidence" value="ECO:0007669"/>
    <property type="project" value="UniProtKB-KW"/>
</dbReference>
<evidence type="ECO:0000256" key="1">
    <source>
        <dbReference type="ARBA" id="ARBA00023015"/>
    </source>
</evidence>
<dbReference type="InterPro" id="IPR010982">
    <property type="entry name" value="Lambda_DNA-bd_dom_sf"/>
</dbReference>
<sequence length="346" mass="36962">MSTNPLRVKNGPPAKNKRVSLADVARHAGVSANTVSRVVRGDPEVADSTRANITALLHEMGYRPNYAARALAGKRTGVIHVLMAAPMFHGHGQTLLHVLNAASDAGLSVSISNVYMSDGHVTSNAIPFRVDGIVILGGQDPVIEMAMKLARTTPTTLLLSSETTIDGVSTVSVDNVLGSRVATDHLLRGGVTDIVHLMGPASWNDAHQRRKGFEEACAQSDASLNVEIIECGSWNAVDGFDATYSMGRIPQGIVASNDQIALGAMRAVRELGGELPHDTRVVGFDDEAGAQCFSPPLTTIRQPFDRVGRTAIRQIVDLIAGRPPQDFIIPPELVIRTSSQIVTHYE</sequence>
<dbReference type="PANTHER" id="PTHR30146:SF153">
    <property type="entry name" value="LACTOSE OPERON REPRESSOR"/>
    <property type="match status" value="1"/>
</dbReference>
<keyword evidence="6" id="KW-1185">Reference proteome</keyword>
<dbReference type="SMART" id="SM00354">
    <property type="entry name" value="HTH_LACI"/>
    <property type="match status" value="1"/>
</dbReference>
<dbReference type="Pfam" id="PF13377">
    <property type="entry name" value="Peripla_BP_3"/>
    <property type="match status" value="1"/>
</dbReference>
<dbReference type="SUPFAM" id="SSF53822">
    <property type="entry name" value="Periplasmic binding protein-like I"/>
    <property type="match status" value="1"/>
</dbReference>
<evidence type="ECO:0000259" key="4">
    <source>
        <dbReference type="PROSITE" id="PS50932"/>
    </source>
</evidence>
<reference evidence="5 6" key="1">
    <citation type="submission" date="2016-10" db="EMBL/GenBank/DDBJ databases">
        <authorList>
            <person name="Varghese N."/>
            <person name="Submissions S."/>
        </authorList>
    </citation>
    <scope>NUCLEOTIDE SEQUENCE [LARGE SCALE GENOMIC DNA]</scope>
    <source>
        <strain evidence="5 6">DSM 9169</strain>
    </source>
</reference>
<dbReference type="SUPFAM" id="SSF47413">
    <property type="entry name" value="lambda repressor-like DNA-binding domains"/>
    <property type="match status" value="1"/>
</dbReference>
<dbReference type="Pfam" id="PF00356">
    <property type="entry name" value="LacI"/>
    <property type="match status" value="1"/>
</dbReference>